<name>A0A645B2X4_9ZZZZ</name>
<protein>
    <submittedName>
        <fullName evidence="1">Uncharacterized protein</fullName>
    </submittedName>
</protein>
<comment type="caution">
    <text evidence="1">The sequence shown here is derived from an EMBL/GenBank/DDBJ whole genome shotgun (WGS) entry which is preliminary data.</text>
</comment>
<reference evidence="1" key="1">
    <citation type="submission" date="2019-08" db="EMBL/GenBank/DDBJ databases">
        <authorList>
            <person name="Kucharzyk K."/>
            <person name="Murdoch R.W."/>
            <person name="Higgins S."/>
            <person name="Loffler F."/>
        </authorList>
    </citation>
    <scope>NUCLEOTIDE SEQUENCE</scope>
</reference>
<accession>A0A645B2X4</accession>
<sequence length="103" mass="11225">MGILTHIQVQAYGGTERTIERCAALGIHQGIARRHTAACIGERRMNIPPTKGIHGKWVAEAELHPGSLPKARLDEKGKIRVPKLGQRGIQEHIRAVPSRGGGR</sequence>
<dbReference type="AlphaFoldDB" id="A0A645B2X4"/>
<gene>
    <name evidence="1" type="ORF">SDC9_106615</name>
</gene>
<evidence type="ECO:0000313" key="1">
    <source>
        <dbReference type="EMBL" id="MPM59769.1"/>
    </source>
</evidence>
<proteinExistence type="predicted"/>
<organism evidence="1">
    <name type="scientific">bioreactor metagenome</name>
    <dbReference type="NCBI Taxonomy" id="1076179"/>
    <lineage>
        <taxon>unclassified sequences</taxon>
        <taxon>metagenomes</taxon>
        <taxon>ecological metagenomes</taxon>
    </lineage>
</organism>
<dbReference type="EMBL" id="VSSQ01017450">
    <property type="protein sequence ID" value="MPM59769.1"/>
    <property type="molecule type" value="Genomic_DNA"/>
</dbReference>